<accession>A0A8X6LTT4</accession>
<comment type="caution">
    <text evidence="1">The sequence shown here is derived from an EMBL/GenBank/DDBJ whole genome shotgun (WGS) entry which is preliminary data.</text>
</comment>
<name>A0A8X6LTT4_TRICU</name>
<dbReference type="Proteomes" id="UP000887116">
    <property type="component" value="Unassembled WGS sequence"/>
</dbReference>
<keyword evidence="2" id="KW-1185">Reference proteome</keyword>
<organism evidence="1 2">
    <name type="scientific">Trichonephila clavata</name>
    <name type="common">Joro spider</name>
    <name type="synonym">Nephila clavata</name>
    <dbReference type="NCBI Taxonomy" id="2740835"/>
    <lineage>
        <taxon>Eukaryota</taxon>
        <taxon>Metazoa</taxon>
        <taxon>Ecdysozoa</taxon>
        <taxon>Arthropoda</taxon>
        <taxon>Chelicerata</taxon>
        <taxon>Arachnida</taxon>
        <taxon>Araneae</taxon>
        <taxon>Araneomorphae</taxon>
        <taxon>Entelegynae</taxon>
        <taxon>Araneoidea</taxon>
        <taxon>Nephilidae</taxon>
        <taxon>Trichonephila</taxon>
    </lineage>
</organism>
<proteinExistence type="predicted"/>
<protein>
    <submittedName>
        <fullName evidence="1">Uncharacterized protein</fullName>
    </submittedName>
</protein>
<sequence>MGPPGMVRDNNGL</sequence>
<evidence type="ECO:0000313" key="2">
    <source>
        <dbReference type="Proteomes" id="UP000887116"/>
    </source>
</evidence>
<gene>
    <name evidence="1" type="ORF">TNCT_157741</name>
</gene>
<feature type="non-terminal residue" evidence="1">
    <location>
        <position position="1"/>
    </location>
</feature>
<dbReference type="EMBL" id="BMAO01027902">
    <property type="protein sequence ID" value="GFR20397.1"/>
    <property type="molecule type" value="Genomic_DNA"/>
</dbReference>
<evidence type="ECO:0000313" key="1">
    <source>
        <dbReference type="EMBL" id="GFR20397.1"/>
    </source>
</evidence>
<reference evidence="1" key="1">
    <citation type="submission" date="2020-07" db="EMBL/GenBank/DDBJ databases">
        <title>Multicomponent nature underlies the extraordinary mechanical properties of spider dragline silk.</title>
        <authorList>
            <person name="Kono N."/>
            <person name="Nakamura H."/>
            <person name="Mori M."/>
            <person name="Yoshida Y."/>
            <person name="Ohtoshi R."/>
            <person name="Malay A.D."/>
            <person name="Moran D.A.P."/>
            <person name="Tomita M."/>
            <person name="Numata K."/>
            <person name="Arakawa K."/>
        </authorList>
    </citation>
    <scope>NUCLEOTIDE SEQUENCE</scope>
</reference>